<feature type="region of interest" description="Disordered" evidence="7">
    <location>
        <begin position="1"/>
        <end position="48"/>
    </location>
</feature>
<feature type="region of interest" description="Disordered" evidence="7">
    <location>
        <begin position="1046"/>
        <end position="1067"/>
    </location>
</feature>
<feature type="compositionally biased region" description="Basic and acidic residues" evidence="7">
    <location>
        <begin position="2201"/>
        <end position="2212"/>
    </location>
</feature>
<feature type="region of interest" description="Disordered" evidence="7">
    <location>
        <begin position="2050"/>
        <end position="2239"/>
    </location>
</feature>
<dbReference type="EMBL" id="QUTB01010827">
    <property type="protein sequence ID" value="RHY38934.1"/>
    <property type="molecule type" value="Genomic_DNA"/>
</dbReference>
<feature type="compositionally biased region" description="Low complexity" evidence="7">
    <location>
        <begin position="1462"/>
        <end position="1473"/>
    </location>
</feature>
<feature type="domain" description="Sec16 central conserved" evidence="9">
    <location>
        <begin position="1579"/>
        <end position="1711"/>
    </location>
</feature>
<dbReference type="GO" id="GO:0015031">
    <property type="term" value="P:protein transport"/>
    <property type="evidence" value="ECO:0007669"/>
    <property type="project" value="UniProtKB-KW"/>
</dbReference>
<feature type="compositionally biased region" description="Basic residues" evidence="7">
    <location>
        <begin position="929"/>
        <end position="940"/>
    </location>
</feature>
<evidence type="ECO:0000259" key="8">
    <source>
        <dbReference type="Pfam" id="PF12931"/>
    </source>
</evidence>
<comment type="caution">
    <text evidence="10">The sequence shown here is derived from an EMBL/GenBank/DDBJ whole genome shotgun (WGS) entry which is preliminary data.</text>
</comment>
<dbReference type="PANTHER" id="PTHR13402:SF6">
    <property type="entry name" value="SECRETORY 16, ISOFORM I"/>
    <property type="match status" value="1"/>
</dbReference>
<dbReference type="GO" id="GO:0070971">
    <property type="term" value="C:endoplasmic reticulum exit site"/>
    <property type="evidence" value="ECO:0007669"/>
    <property type="project" value="TreeGrafter"/>
</dbReference>
<evidence type="ECO:0000256" key="3">
    <source>
        <dbReference type="ARBA" id="ARBA00022448"/>
    </source>
</evidence>
<dbReference type="VEuPathDB" id="FungiDB:H257_07417"/>
<dbReference type="GO" id="GO:0070973">
    <property type="term" value="P:protein localization to endoplasmic reticulum exit site"/>
    <property type="evidence" value="ECO:0007669"/>
    <property type="project" value="TreeGrafter"/>
</dbReference>
<dbReference type="Pfam" id="PF12931">
    <property type="entry name" value="TPR_Sec16"/>
    <property type="match status" value="1"/>
</dbReference>
<dbReference type="GO" id="GO:0007030">
    <property type="term" value="P:Golgi organization"/>
    <property type="evidence" value="ECO:0007669"/>
    <property type="project" value="TreeGrafter"/>
</dbReference>
<dbReference type="Pfam" id="PF12932">
    <property type="entry name" value="Sec16"/>
    <property type="match status" value="1"/>
</dbReference>
<comment type="similarity">
    <text evidence="2 6">Belongs to the SEC16 family.</text>
</comment>
<evidence type="ECO:0000256" key="7">
    <source>
        <dbReference type="SAM" id="MobiDB-lite"/>
    </source>
</evidence>
<feature type="region of interest" description="Disordered" evidence="7">
    <location>
        <begin position="1251"/>
        <end position="1281"/>
    </location>
</feature>
<feature type="compositionally biased region" description="Polar residues" evidence="7">
    <location>
        <begin position="1271"/>
        <end position="1281"/>
    </location>
</feature>
<gene>
    <name evidence="10" type="ORF">DYB34_005767</name>
</gene>
<keyword evidence="6" id="KW-0653">Protein transport</keyword>
<feature type="compositionally biased region" description="Low complexity" evidence="7">
    <location>
        <begin position="2292"/>
        <end position="2326"/>
    </location>
</feature>
<feature type="compositionally biased region" description="Polar residues" evidence="7">
    <location>
        <begin position="2131"/>
        <end position="2140"/>
    </location>
</feature>
<feature type="region of interest" description="Disordered" evidence="7">
    <location>
        <begin position="995"/>
        <end position="1026"/>
    </location>
</feature>
<feature type="compositionally biased region" description="Basic and acidic residues" evidence="7">
    <location>
        <begin position="959"/>
        <end position="970"/>
    </location>
</feature>
<feature type="region of interest" description="Disordered" evidence="7">
    <location>
        <begin position="1356"/>
        <end position="1505"/>
    </location>
</feature>
<feature type="compositionally biased region" description="Low complexity" evidence="7">
    <location>
        <begin position="192"/>
        <end position="203"/>
    </location>
</feature>
<evidence type="ECO:0000256" key="5">
    <source>
        <dbReference type="ARBA" id="ARBA00022892"/>
    </source>
</evidence>
<feature type="compositionally biased region" description="Pro residues" evidence="7">
    <location>
        <begin position="2395"/>
        <end position="2405"/>
    </location>
</feature>
<feature type="compositionally biased region" description="Polar residues" evidence="7">
    <location>
        <begin position="1481"/>
        <end position="1490"/>
    </location>
</feature>
<feature type="region of interest" description="Disordered" evidence="7">
    <location>
        <begin position="1547"/>
        <end position="1572"/>
    </location>
</feature>
<dbReference type="GO" id="GO:0016192">
    <property type="term" value="P:vesicle-mediated transport"/>
    <property type="evidence" value="ECO:0007669"/>
    <property type="project" value="UniProtKB-KW"/>
</dbReference>
<keyword evidence="5 6" id="KW-0931">ER-Golgi transport</keyword>
<feature type="compositionally biased region" description="Polar residues" evidence="7">
    <location>
        <begin position="128"/>
        <end position="139"/>
    </location>
</feature>
<feature type="compositionally biased region" description="Polar residues" evidence="7">
    <location>
        <begin position="1365"/>
        <end position="1380"/>
    </location>
</feature>
<dbReference type="InterPro" id="IPR024340">
    <property type="entry name" value="Sec16_CCD"/>
</dbReference>
<feature type="compositionally biased region" description="Basic and acidic residues" evidence="7">
    <location>
        <begin position="452"/>
        <end position="467"/>
    </location>
</feature>
<dbReference type="PANTHER" id="PTHR13402">
    <property type="entry name" value="RGPR-RELATED"/>
    <property type="match status" value="1"/>
</dbReference>
<evidence type="ECO:0000256" key="1">
    <source>
        <dbReference type="ARBA" id="ARBA00004240"/>
    </source>
</evidence>
<dbReference type="InterPro" id="IPR024298">
    <property type="entry name" value="Sec16_Sec23-bd"/>
</dbReference>
<evidence type="ECO:0000259" key="9">
    <source>
        <dbReference type="Pfam" id="PF12932"/>
    </source>
</evidence>
<evidence type="ECO:0000256" key="2">
    <source>
        <dbReference type="ARBA" id="ARBA00005927"/>
    </source>
</evidence>
<keyword evidence="6" id="KW-0472">Membrane</keyword>
<proteinExistence type="inferred from homology"/>
<feature type="region of interest" description="Disordered" evidence="7">
    <location>
        <begin position="90"/>
        <end position="221"/>
    </location>
</feature>
<sequence length="2405" mass="258007">MEGQGVRSLFGPPSSSESEGWEVVDKEDRAAAPHAASRQALSINPHAEVNKPQFPVRVPTKNAVPSHVVEDLLAEHHRIHGRQATLDLYADDADDNDGGAWGTDSPSNLLGSDELDYDDEASPAKAQTLHQTSSWNQHIELSPRQPPAGAFGDDDLDLDDDDDDLSTMSHPDVARGPSTPTAAEPSYDLHTSSPFSESAEPPEGAFGDDDLDLDDDSEGDVDQPIVTEQVEQDEVPFHAHVPEQVEQDEVPFHAHVPEQVEEETSHPHEQVEVTSHDRVHEVLEHINSDNAPEVHSFVIAPELHAIPLSPYDAPAGAFGDDDLDLGDDDIDEVDDVAEPPVEMDIPEVSHIDPRYHLHDGVAEASPEESPTHRDSWAGEAVGVEDDVVDTAMYAEHNQLPPHPLHHPPAASPPKPLPAVSQSDKVAASLDDSSVESHEQPVLLASPPPPFALHEREETGPPLHDHPSEVVLETCFDRRADGDVDIPEAIPPHIVDPPSSVQEAQEDWHPESVHVVPPSVTSVLDRDQDAANVLSNTDPPAAVELHAEIEFDDTTTRQHHPAASLFASHVAEYDTASPFDLPQGEENPADAAAPLHAMEQPQVAGSSNESPEQVVEASFQSTNVYMDDDTQTPVRFQSAQAAPPHHHHHTSAPEVHGGTPPPSSVDSAPPVLEVLDRSIESHPSPFDEADARGFFSTSPPVPPYPARGNVSSGYEAEGVDTAVPDASAVFSAGFGDDLVPEFHAPRPSSDQYESQSYATTLSPFDDQHGYHAAHSAVSHILAPPATSAFGNYEETSPPHDTMFDAPLDSPEETTAVYDHDPFRSSAHGSPSDFDPQGTASTDELFSSAPCFSGFDATPPRAPSHFANPSQYYSAPHVPTTTQPLDEFFSTGMDLSSSFHSVGHDAAHLFGEAIGTDDHHPFGDPFAADPHHHHHQQHHHHPDYHSADELFPQGNAAPSVGHEEQCGHDQRHNYLYPPPTPVHQSYSAFQPPATYAEQTFESHEVEQSPPPEQHPHAVDQSGFLDEQPLPRSRSVIGYERHDYAPQVGHEDEFTGDDGPPPPSAQTYTAGGVLHQSDLNEGPTFGSPEQCDPVLNQQRTELYRSHPSTSDLLLSPEVVRAQYATPPQPDNHSTGVTSNPSPGSSILLTATKYPETTGPSPPPHPTTKAAEVASTNRPPHPTVFQISKLKLHLDENDVEDVPTADSLFSPTNGNEISSVFGASAFDQPPSSLGGFANNATTLFSQTSSATAVESFARPPSYEPSPETPFASETPFGSVSSANEYGHTTSFEEPAAADLFAGSVSSTPFDQQLDFAESTEHQHPFGQAATHQDDAAQGFGHYPEPSPYNQSAANAFNHAAEPTHGHKSTPYNTYSTNAQSSYTDQAAGHGGDFNQPAAATRHYDAHSSYDAQYGQHQPPTGYGYAQPGYQQPPVYHQPVAQTFDQPAPPSYPQAPGHGFSQPAYTQQQQHNYHQQQQVHDHHQQGYNQSHQYTAHPSPHPSHGYPGETARPAAVKPAIFKPQVAQAQPVAYEQQHVPRMSRELQQQYKPAASIPHPTTPAVFNPAPKTSNRPKDPSVVPRTCLAAFGFGGTVCVMFPRRKLKLLSTALPRNSPRSLQGSSHSFDEPLDESRKGPLDFYKMDSLHHGSDGFYEKVRGFPGPLLPSTSDEAILKYMGAQGSVHEDERVLWELMHVFVKSKGKVSNRDATDMLLLPLLQNSLARRSNAQYDAAPPPILNTRATDESNATIRQLLLNGDRKAAVDVAVAANMWPEAMLMASMVDSALYKSVVESFVSSRYGSGDPLRTMLMVLGDLGVQSVQEVPNNHVSKDQLPTTDSLLLGNWVAQVQILIANPTTNTNTVLVELGDRLLRETNNVWAAHTCFLLAGVPVEAPNARMTLIGGHATGDVRFFVRPHTIQWTEVYEHVTSPTPLVPFQGYKFIYATLLADAGCCDVAFKYVDAMRKTLETWTLKLKMPSSPYLDNLKMQLDVFDDRLRFFMGQERVDAAEVQVAKKGGGLFSSLTGFLDKTLDKIVNDTPLPPAKTVSMVTGTAFAPHMFPPAPPASNNSQTGPGSHNSGIAAPGSQGGHGSASSRAPYTAAPGSQGGYGPPSGTSSHNHKGFAASPQAAADASGFGIDSQNDPSSWNTPPHHPPAAPTSSHEAVAEHSALPPRSQHSNAAAAPVSAPTHAQPVPHPPLKKSSSFSMDSKSHVVADKPDAPDTATSTSISKAKTPPTSQKKSGWGFPSLSLPSLGIVDMLRRGADPVGDATVAKVGRDMEAYFCQEKKRWVFPGEEATDDAAGPPSAPPTSFAAAAPSSSSASSAPDDPLAALMAPPPMKETTPLAAMMAPPARSMYGSQRGGAAAVKRAPARPQYAVFKPSPAAVSSVSDDPPGSANDNSSLPPPPGSSGGQ</sequence>
<keyword evidence="4 6" id="KW-0256">Endoplasmic reticulum</keyword>
<name>A0A418BER6_APHAT</name>
<feature type="domain" description="Sec16 Sec23-binding" evidence="8">
    <location>
        <begin position="1743"/>
        <end position="2028"/>
    </location>
</feature>
<dbReference type="Gene3D" id="1.25.40.1030">
    <property type="match status" value="1"/>
</dbReference>
<comment type="subcellular location">
    <subcellularLocation>
        <location evidence="1">Endoplasmic reticulum</location>
    </subcellularLocation>
</comment>
<feature type="compositionally biased region" description="Low complexity" evidence="7">
    <location>
        <begin position="2215"/>
        <end position="2230"/>
    </location>
</feature>
<feature type="region of interest" description="Disordered" evidence="7">
    <location>
        <begin position="680"/>
        <end position="701"/>
    </location>
</feature>
<feature type="region of interest" description="Disordered" evidence="7">
    <location>
        <begin position="807"/>
        <end position="839"/>
    </location>
</feature>
<dbReference type="Proteomes" id="UP000283543">
    <property type="component" value="Unassembled WGS sequence"/>
</dbReference>
<dbReference type="CDD" id="cd09233">
    <property type="entry name" value="ACE1-Sec16-like"/>
    <property type="match status" value="1"/>
</dbReference>
<feature type="compositionally biased region" description="Acidic residues" evidence="7">
    <location>
        <begin position="152"/>
        <end position="165"/>
    </location>
</feature>
<feature type="compositionally biased region" description="Polar residues" evidence="7">
    <location>
        <begin position="2059"/>
        <end position="2071"/>
    </location>
</feature>
<evidence type="ECO:0000256" key="6">
    <source>
        <dbReference type="RuleBase" id="RU364101"/>
    </source>
</evidence>
<keyword evidence="3 6" id="KW-0813">Transport</keyword>
<evidence type="ECO:0000313" key="10">
    <source>
        <dbReference type="EMBL" id="RHY38934.1"/>
    </source>
</evidence>
<feature type="region of interest" description="Disordered" evidence="7">
    <location>
        <begin position="637"/>
        <end position="668"/>
    </location>
</feature>
<feature type="region of interest" description="Disordered" evidence="7">
    <location>
        <begin position="921"/>
        <end position="973"/>
    </location>
</feature>
<reference evidence="10 11" key="1">
    <citation type="submission" date="2018-08" db="EMBL/GenBank/DDBJ databases">
        <title>Aphanomyces genome sequencing and annotation.</title>
        <authorList>
            <person name="Minardi D."/>
            <person name="Oidtmann B."/>
            <person name="Van Der Giezen M."/>
            <person name="Studholme D.J."/>
        </authorList>
    </citation>
    <scope>NUCLEOTIDE SEQUENCE [LARGE SCALE GENOMIC DNA]</scope>
    <source>
        <strain evidence="10 11">Si</strain>
    </source>
</reference>
<dbReference type="GO" id="GO:0012507">
    <property type="term" value="C:ER to Golgi transport vesicle membrane"/>
    <property type="evidence" value="ECO:0007669"/>
    <property type="project" value="TreeGrafter"/>
</dbReference>
<feature type="region of interest" description="Disordered" evidence="7">
    <location>
        <begin position="1120"/>
        <end position="1179"/>
    </location>
</feature>
<feature type="compositionally biased region" description="Polar residues" evidence="7">
    <location>
        <begin position="1127"/>
        <end position="1145"/>
    </location>
</feature>
<organism evidence="10 11">
    <name type="scientific">Aphanomyces astaci</name>
    <name type="common">Crayfish plague agent</name>
    <dbReference type="NCBI Taxonomy" id="112090"/>
    <lineage>
        <taxon>Eukaryota</taxon>
        <taxon>Sar</taxon>
        <taxon>Stramenopiles</taxon>
        <taxon>Oomycota</taxon>
        <taxon>Saprolegniomycetes</taxon>
        <taxon>Saprolegniales</taxon>
        <taxon>Verrucalvaceae</taxon>
        <taxon>Aphanomyces</taxon>
    </lineage>
</organism>
<feature type="compositionally biased region" description="Low complexity" evidence="7">
    <location>
        <begin position="2169"/>
        <end position="2183"/>
    </location>
</feature>
<protein>
    <recommendedName>
        <fullName evidence="6">Protein transport protein sec16</fullName>
    </recommendedName>
</protein>
<accession>A0A418BER6</accession>
<feature type="region of interest" description="Disordered" evidence="7">
    <location>
        <begin position="397"/>
        <end position="467"/>
    </location>
</feature>
<feature type="region of interest" description="Disordered" evidence="7">
    <location>
        <begin position="2286"/>
        <end position="2405"/>
    </location>
</feature>
<evidence type="ECO:0000313" key="11">
    <source>
        <dbReference type="Proteomes" id="UP000283543"/>
    </source>
</evidence>
<feature type="compositionally biased region" description="Acidic residues" evidence="7">
    <location>
        <begin position="206"/>
        <end position="221"/>
    </location>
</feature>
<feature type="compositionally biased region" description="Low complexity" evidence="7">
    <location>
        <begin position="2116"/>
        <end position="2125"/>
    </location>
</feature>
<evidence type="ECO:0000256" key="4">
    <source>
        <dbReference type="ARBA" id="ARBA00022824"/>
    </source>
</evidence>